<feature type="region of interest" description="Disordered" evidence="3">
    <location>
        <begin position="126"/>
        <end position="158"/>
    </location>
</feature>
<feature type="compositionally biased region" description="Acidic residues" evidence="3">
    <location>
        <begin position="217"/>
        <end position="229"/>
    </location>
</feature>
<evidence type="ECO:0000256" key="3">
    <source>
        <dbReference type="SAM" id="MobiDB-lite"/>
    </source>
</evidence>
<keyword evidence="2" id="KW-0539">Nucleus</keyword>
<feature type="compositionally biased region" description="Basic and acidic residues" evidence="3">
    <location>
        <begin position="200"/>
        <end position="216"/>
    </location>
</feature>
<accession>A0A5M3MP70</accession>
<proteinExistence type="predicted"/>
<feature type="compositionally biased region" description="Low complexity" evidence="3">
    <location>
        <begin position="27"/>
        <end position="37"/>
    </location>
</feature>
<dbReference type="GeneID" id="19198447"/>
<dbReference type="OMA" id="MKNICLW"/>
<comment type="caution">
    <text evidence="4">The sequence shown here is derived from an EMBL/GenBank/DDBJ whole genome shotgun (WGS) entry which is preliminary data.</text>
</comment>
<feature type="region of interest" description="Disordered" evidence="3">
    <location>
        <begin position="1"/>
        <end position="73"/>
    </location>
</feature>
<dbReference type="RefSeq" id="XP_007768353.1">
    <property type="nucleotide sequence ID" value="XM_007770163.1"/>
</dbReference>
<dbReference type="GO" id="GO:0000390">
    <property type="term" value="P:spliceosomal complex disassembly"/>
    <property type="evidence" value="ECO:0007669"/>
    <property type="project" value="InterPro"/>
</dbReference>
<dbReference type="PANTHER" id="PTHR12214:SF0">
    <property type="entry name" value="LD29489P"/>
    <property type="match status" value="1"/>
</dbReference>
<evidence type="ECO:0000313" key="4">
    <source>
        <dbReference type="EMBL" id="EIW80893.1"/>
    </source>
</evidence>
<keyword evidence="5" id="KW-1185">Reference proteome</keyword>
<dbReference type="Proteomes" id="UP000053558">
    <property type="component" value="Unassembled WGS sequence"/>
</dbReference>
<feature type="region of interest" description="Disordered" evidence="3">
    <location>
        <begin position="261"/>
        <end position="299"/>
    </location>
</feature>
<name>A0A5M3MP70_CONPW</name>
<protein>
    <submittedName>
        <fullName evidence="4">GCFC-domain-containing protein</fullName>
    </submittedName>
</protein>
<feature type="compositionally biased region" description="Basic residues" evidence="3">
    <location>
        <begin position="50"/>
        <end position="61"/>
    </location>
</feature>
<feature type="compositionally biased region" description="Acidic residues" evidence="3">
    <location>
        <begin position="261"/>
        <end position="272"/>
    </location>
</feature>
<dbReference type="PANTHER" id="PTHR12214">
    <property type="entry name" value="GC-RICH SEQUENCE DNA-BINDING FACTOR"/>
    <property type="match status" value="1"/>
</dbReference>
<comment type="subcellular location">
    <subcellularLocation>
        <location evidence="1">Nucleus</location>
    </subcellularLocation>
</comment>
<dbReference type="InterPro" id="IPR028211">
    <property type="entry name" value="Ntr2"/>
</dbReference>
<dbReference type="Pfam" id="PF15458">
    <property type="entry name" value="NTR2"/>
    <property type="match status" value="1"/>
</dbReference>
<evidence type="ECO:0000313" key="5">
    <source>
        <dbReference type="Proteomes" id="UP000053558"/>
    </source>
</evidence>
<gene>
    <name evidence="4" type="ORF">CONPUDRAFT_103885</name>
</gene>
<dbReference type="KEGG" id="cput:CONPUDRAFT_103885"/>
<feature type="region of interest" description="Disordered" evidence="3">
    <location>
        <begin position="200"/>
        <end position="233"/>
    </location>
</feature>
<sequence length="769" mass="85265">MADGDSPVVFKRSKARPGQRTREKSPDAAAAANASLNEAEDSPITLASKLRNKTKRAKPKAKLSFGGDNEGEDKEVFQVKKSSLGQKLTLGKNASNALPMSLDQATITSRSNGPVYDATYLAELKASTQSNRPPPVDSNDTDISMNIVENPPEDAPVSLLDESTVIPSESSINVAKQRRERLRKSAVTQEEDFISLSVTRRDDLASGPHPESRLVREEDELGEGDDEYAEYTSAQERIALGKKSRKAEASKRRDEINEMIVDAEEEDEETAEWEQAQLRRTGQHAAEDSGPTKQVYRAAPIPPSTNLPSLGPAIDRLAQSLAALTTSHVTNTTSMNTLVEERDQLDTRESELRKLVESAEAKRSWFVAFREWIENVAAFLDDKYPKVESLEDEHVAVLKERFGMVSQRRKADDEDDLSLVFGSLPTTQATDSEELDELGRIKPQANPAALRRERRTARVNRRSARKATKSQGIDADEEGYSTDDSLPPSDALDYRSAMQRISNDAKSILSDVRASDFKDPRKGLAKWFGEWRGLYGDSYTGAWGGLGLVSAWEFWVRLEMLGWDPLEESQSLDDFGWYSALHEFSQDSNEGEGAPEGDLVSAMISTAVTPRLCKLIEGGAFDPYSNAAVRKVVDLTEQIEASIGSDHYKYLALLKSVVSVFEQAVTDAESLAGPYVALNRPVFDPDAIGARQRLLLRSIKLTGNMMRWRKYTGEKYGIGELCTRLSTRCFVRVAVSGWEVGGEEKARQLLSMLPRDLNSTVERHMPSRT</sequence>
<feature type="compositionally biased region" description="Basic residues" evidence="3">
    <location>
        <begin position="452"/>
        <end position="468"/>
    </location>
</feature>
<evidence type="ECO:0000256" key="1">
    <source>
        <dbReference type="ARBA" id="ARBA00004123"/>
    </source>
</evidence>
<dbReference type="EMBL" id="JH711578">
    <property type="protein sequence ID" value="EIW80893.1"/>
    <property type="molecule type" value="Genomic_DNA"/>
</dbReference>
<organism evidence="4 5">
    <name type="scientific">Coniophora puteana (strain RWD-64-598)</name>
    <name type="common">Brown rot fungus</name>
    <dbReference type="NCBI Taxonomy" id="741705"/>
    <lineage>
        <taxon>Eukaryota</taxon>
        <taxon>Fungi</taxon>
        <taxon>Dikarya</taxon>
        <taxon>Basidiomycota</taxon>
        <taxon>Agaricomycotina</taxon>
        <taxon>Agaricomycetes</taxon>
        <taxon>Agaricomycetidae</taxon>
        <taxon>Boletales</taxon>
        <taxon>Coniophorineae</taxon>
        <taxon>Coniophoraceae</taxon>
        <taxon>Coniophora</taxon>
    </lineage>
</organism>
<dbReference type="GO" id="GO:0003677">
    <property type="term" value="F:DNA binding"/>
    <property type="evidence" value="ECO:0007669"/>
    <property type="project" value="InterPro"/>
</dbReference>
<dbReference type="OrthoDB" id="429427at2759"/>
<dbReference type="AlphaFoldDB" id="A0A5M3MP70"/>
<dbReference type="GO" id="GO:0071008">
    <property type="term" value="C:U2-type post-mRNA release spliceosomal complex"/>
    <property type="evidence" value="ECO:0007669"/>
    <property type="project" value="InterPro"/>
</dbReference>
<dbReference type="InterPro" id="IPR012890">
    <property type="entry name" value="GCFC2-like"/>
</dbReference>
<feature type="region of interest" description="Disordered" evidence="3">
    <location>
        <begin position="446"/>
        <end position="488"/>
    </location>
</feature>
<evidence type="ECO:0000256" key="2">
    <source>
        <dbReference type="ARBA" id="ARBA00023242"/>
    </source>
</evidence>
<reference evidence="5" key="1">
    <citation type="journal article" date="2012" name="Science">
        <title>The Paleozoic origin of enzymatic lignin decomposition reconstructed from 31 fungal genomes.</title>
        <authorList>
            <person name="Floudas D."/>
            <person name="Binder M."/>
            <person name="Riley R."/>
            <person name="Barry K."/>
            <person name="Blanchette R.A."/>
            <person name="Henrissat B."/>
            <person name="Martinez A.T."/>
            <person name="Otillar R."/>
            <person name="Spatafora J.W."/>
            <person name="Yadav J.S."/>
            <person name="Aerts A."/>
            <person name="Benoit I."/>
            <person name="Boyd A."/>
            <person name="Carlson A."/>
            <person name="Copeland A."/>
            <person name="Coutinho P.M."/>
            <person name="de Vries R.P."/>
            <person name="Ferreira P."/>
            <person name="Findley K."/>
            <person name="Foster B."/>
            <person name="Gaskell J."/>
            <person name="Glotzer D."/>
            <person name="Gorecki P."/>
            <person name="Heitman J."/>
            <person name="Hesse C."/>
            <person name="Hori C."/>
            <person name="Igarashi K."/>
            <person name="Jurgens J.A."/>
            <person name="Kallen N."/>
            <person name="Kersten P."/>
            <person name="Kohler A."/>
            <person name="Kuees U."/>
            <person name="Kumar T.K.A."/>
            <person name="Kuo A."/>
            <person name="LaButti K."/>
            <person name="Larrondo L.F."/>
            <person name="Lindquist E."/>
            <person name="Ling A."/>
            <person name="Lombard V."/>
            <person name="Lucas S."/>
            <person name="Lundell T."/>
            <person name="Martin R."/>
            <person name="McLaughlin D.J."/>
            <person name="Morgenstern I."/>
            <person name="Morin E."/>
            <person name="Murat C."/>
            <person name="Nagy L.G."/>
            <person name="Nolan M."/>
            <person name="Ohm R.A."/>
            <person name="Patyshakuliyeva A."/>
            <person name="Rokas A."/>
            <person name="Ruiz-Duenas F.J."/>
            <person name="Sabat G."/>
            <person name="Salamov A."/>
            <person name="Samejima M."/>
            <person name="Schmutz J."/>
            <person name="Slot J.C."/>
            <person name="St John F."/>
            <person name="Stenlid J."/>
            <person name="Sun H."/>
            <person name="Sun S."/>
            <person name="Syed K."/>
            <person name="Tsang A."/>
            <person name="Wiebenga A."/>
            <person name="Young D."/>
            <person name="Pisabarro A."/>
            <person name="Eastwood D.C."/>
            <person name="Martin F."/>
            <person name="Cullen D."/>
            <person name="Grigoriev I.V."/>
            <person name="Hibbett D.S."/>
        </authorList>
    </citation>
    <scope>NUCLEOTIDE SEQUENCE [LARGE SCALE GENOMIC DNA]</scope>
    <source>
        <strain evidence="5">RWD-64-598 SS2</strain>
    </source>
</reference>